<comment type="subcellular location">
    <subcellularLocation>
        <location evidence="1">Cell outer membrane</location>
    </subcellularLocation>
</comment>
<feature type="chain" id="PRO_5046908033" evidence="6">
    <location>
        <begin position="24"/>
        <end position="248"/>
    </location>
</feature>
<comment type="caution">
    <text evidence="8">The sequence shown here is derived from an EMBL/GenBank/DDBJ whole genome shotgun (WGS) entry which is preliminary data.</text>
</comment>
<protein>
    <submittedName>
        <fullName evidence="8">Outer membrane immunogenic protein</fullName>
    </submittedName>
</protein>
<organism evidence="8 9">
    <name type="scientific">Kaistia defluvii</name>
    <dbReference type="NCBI Taxonomy" id="410841"/>
    <lineage>
        <taxon>Bacteria</taxon>
        <taxon>Pseudomonadati</taxon>
        <taxon>Pseudomonadota</taxon>
        <taxon>Alphaproteobacteria</taxon>
        <taxon>Hyphomicrobiales</taxon>
        <taxon>Kaistiaceae</taxon>
        <taxon>Kaistia</taxon>
    </lineage>
</organism>
<evidence type="ECO:0000256" key="2">
    <source>
        <dbReference type="ARBA" id="ARBA00022729"/>
    </source>
</evidence>
<dbReference type="Pfam" id="PF13505">
    <property type="entry name" value="OMP_b-brl"/>
    <property type="match status" value="1"/>
</dbReference>
<dbReference type="Proteomes" id="UP001549321">
    <property type="component" value="Unassembled WGS sequence"/>
</dbReference>
<evidence type="ECO:0000313" key="8">
    <source>
        <dbReference type="EMBL" id="MET4632769.1"/>
    </source>
</evidence>
<dbReference type="PANTHER" id="PTHR34001">
    <property type="entry name" value="BLL7405 PROTEIN"/>
    <property type="match status" value="1"/>
</dbReference>
<reference evidence="8 9" key="1">
    <citation type="submission" date="2024-06" db="EMBL/GenBank/DDBJ databases">
        <title>Sorghum-associated microbial communities from plants grown in Nebraska, USA.</title>
        <authorList>
            <person name="Schachtman D."/>
        </authorList>
    </citation>
    <scope>NUCLEOTIDE SEQUENCE [LARGE SCALE GENOMIC DNA]</scope>
    <source>
        <strain evidence="8 9">3207</strain>
    </source>
</reference>
<gene>
    <name evidence="8" type="ORF">ABIE08_000682</name>
</gene>
<evidence type="ECO:0000259" key="7">
    <source>
        <dbReference type="Pfam" id="PF13505"/>
    </source>
</evidence>
<dbReference type="PANTHER" id="PTHR34001:SF3">
    <property type="entry name" value="BLL7405 PROTEIN"/>
    <property type="match status" value="1"/>
</dbReference>
<evidence type="ECO:0000256" key="4">
    <source>
        <dbReference type="ARBA" id="ARBA00023237"/>
    </source>
</evidence>
<evidence type="ECO:0000256" key="1">
    <source>
        <dbReference type="ARBA" id="ARBA00004442"/>
    </source>
</evidence>
<sequence>MKFAIRSLTVASILAMGGVAAHAADLTYEPAPVAAAPEVFNWTGFYVGVHGGVAAGDFKYPLNVSSDGQNFINGDLKQDASGGFGGAQIGYNWQFNPNWVIGVEADIAAASYEGKLSGNINGFGGNVNFEAGSEVEWFGTVRGRIGYALDNLLLYGTGGFAYGDVKSEISANLGGGGFNASTSDTQYGWTAGAGFEYGITKNITLKTEYLYVDLGSQNIIDQNFDGARLTVDADTHFHTLKAGLNYKF</sequence>
<keyword evidence="9" id="KW-1185">Reference proteome</keyword>
<keyword evidence="2 6" id="KW-0732">Signal</keyword>
<dbReference type="Gene3D" id="2.40.160.20">
    <property type="match status" value="1"/>
</dbReference>
<evidence type="ECO:0000256" key="3">
    <source>
        <dbReference type="ARBA" id="ARBA00023136"/>
    </source>
</evidence>
<dbReference type="SUPFAM" id="SSF56925">
    <property type="entry name" value="OMPA-like"/>
    <property type="match status" value="1"/>
</dbReference>
<dbReference type="InterPro" id="IPR051692">
    <property type="entry name" value="OMP-like"/>
</dbReference>
<comment type="similarity">
    <text evidence="5">Belongs to the Omp25/RopB family.</text>
</comment>
<dbReference type="InterPro" id="IPR011250">
    <property type="entry name" value="OMP/PagP_B-barrel"/>
</dbReference>
<name>A0ABV2QUR9_9HYPH</name>
<dbReference type="EMBL" id="JBEPSM010000001">
    <property type="protein sequence ID" value="MET4632769.1"/>
    <property type="molecule type" value="Genomic_DNA"/>
</dbReference>
<evidence type="ECO:0000313" key="9">
    <source>
        <dbReference type="Proteomes" id="UP001549321"/>
    </source>
</evidence>
<accession>A0ABV2QUR9</accession>
<dbReference type="InterPro" id="IPR027385">
    <property type="entry name" value="Beta-barrel_OMP"/>
</dbReference>
<keyword evidence="4" id="KW-0998">Cell outer membrane</keyword>
<feature type="domain" description="Outer membrane protein beta-barrel" evidence="7">
    <location>
        <begin position="12"/>
        <end position="248"/>
    </location>
</feature>
<proteinExistence type="inferred from homology"/>
<keyword evidence="3" id="KW-0472">Membrane</keyword>
<evidence type="ECO:0000256" key="6">
    <source>
        <dbReference type="SAM" id="SignalP"/>
    </source>
</evidence>
<evidence type="ECO:0000256" key="5">
    <source>
        <dbReference type="ARBA" id="ARBA00038306"/>
    </source>
</evidence>
<dbReference type="RefSeq" id="WP_354548766.1">
    <property type="nucleotide sequence ID" value="NZ_JBEPSM010000001.1"/>
</dbReference>
<feature type="signal peptide" evidence="6">
    <location>
        <begin position="1"/>
        <end position="23"/>
    </location>
</feature>